<keyword evidence="2" id="KW-0238">DNA-binding</keyword>
<dbReference type="KEGG" id="cox:E0W60_20445"/>
<keyword evidence="3" id="KW-0804">Transcription</keyword>
<evidence type="ECO:0000256" key="2">
    <source>
        <dbReference type="ARBA" id="ARBA00023125"/>
    </source>
</evidence>
<dbReference type="CDD" id="cd07377">
    <property type="entry name" value="WHTH_GntR"/>
    <property type="match status" value="1"/>
</dbReference>
<dbReference type="SMART" id="SM00895">
    <property type="entry name" value="FCD"/>
    <property type="match status" value="1"/>
</dbReference>
<dbReference type="SMART" id="SM00345">
    <property type="entry name" value="HTH_GNTR"/>
    <property type="match status" value="1"/>
</dbReference>
<feature type="region of interest" description="Disordered" evidence="4">
    <location>
        <begin position="1"/>
        <end position="22"/>
    </location>
</feature>
<evidence type="ECO:0000313" key="7">
    <source>
        <dbReference type="Proteomes" id="UP000295294"/>
    </source>
</evidence>
<dbReference type="Pfam" id="PF00392">
    <property type="entry name" value="GntR"/>
    <property type="match status" value="1"/>
</dbReference>
<evidence type="ECO:0000259" key="5">
    <source>
        <dbReference type="PROSITE" id="PS50949"/>
    </source>
</evidence>
<organism evidence="6 7">
    <name type="scientific">Cupriavidus oxalaticus</name>
    <dbReference type="NCBI Taxonomy" id="96344"/>
    <lineage>
        <taxon>Bacteria</taxon>
        <taxon>Pseudomonadati</taxon>
        <taxon>Pseudomonadota</taxon>
        <taxon>Betaproteobacteria</taxon>
        <taxon>Burkholderiales</taxon>
        <taxon>Burkholderiaceae</taxon>
        <taxon>Cupriavidus</taxon>
    </lineage>
</organism>
<keyword evidence="1" id="KW-0805">Transcription regulation</keyword>
<dbReference type="PANTHER" id="PTHR43537">
    <property type="entry name" value="TRANSCRIPTIONAL REGULATOR, GNTR FAMILY"/>
    <property type="match status" value="1"/>
</dbReference>
<dbReference type="InterPro" id="IPR000524">
    <property type="entry name" value="Tscrpt_reg_HTH_GntR"/>
</dbReference>
<dbReference type="PANTHER" id="PTHR43537:SF49">
    <property type="entry name" value="TRANSCRIPTIONAL REGULATORY PROTEIN"/>
    <property type="match status" value="1"/>
</dbReference>
<dbReference type="InterPro" id="IPR036388">
    <property type="entry name" value="WH-like_DNA-bd_sf"/>
</dbReference>
<dbReference type="InterPro" id="IPR011711">
    <property type="entry name" value="GntR_C"/>
</dbReference>
<dbReference type="AlphaFoldDB" id="A0A4V1BYY6"/>
<evidence type="ECO:0000256" key="3">
    <source>
        <dbReference type="ARBA" id="ARBA00023163"/>
    </source>
</evidence>
<dbReference type="OrthoDB" id="5343379at2"/>
<dbReference type="PROSITE" id="PS50949">
    <property type="entry name" value="HTH_GNTR"/>
    <property type="match status" value="1"/>
</dbReference>
<reference evidence="6 7" key="1">
    <citation type="submission" date="2019-03" db="EMBL/GenBank/DDBJ databases">
        <title>Efficiently degradation of phenoxyalkanoic acid herbicides by Cupriavidus oxalaticus strain X32.</title>
        <authorList>
            <person name="Sheng X."/>
        </authorList>
    </citation>
    <scope>NUCLEOTIDE SEQUENCE [LARGE SCALE GENOMIC DNA]</scope>
    <source>
        <strain evidence="6 7">X32</strain>
    </source>
</reference>
<accession>A0A4V1BYY6</accession>
<dbReference type="PRINTS" id="PR00035">
    <property type="entry name" value="HTHGNTR"/>
</dbReference>
<dbReference type="Pfam" id="PF07729">
    <property type="entry name" value="FCD"/>
    <property type="match status" value="1"/>
</dbReference>
<protein>
    <submittedName>
        <fullName evidence="6">GntR family transcriptional regulator</fullName>
    </submittedName>
</protein>
<evidence type="ECO:0000256" key="1">
    <source>
        <dbReference type="ARBA" id="ARBA00023015"/>
    </source>
</evidence>
<feature type="compositionally biased region" description="Low complexity" evidence="4">
    <location>
        <begin position="12"/>
        <end position="22"/>
    </location>
</feature>
<dbReference type="SUPFAM" id="SSF48008">
    <property type="entry name" value="GntR ligand-binding domain-like"/>
    <property type="match status" value="1"/>
</dbReference>
<gene>
    <name evidence="6" type="ORF">E0W60_20445</name>
</gene>
<sequence length="250" mass="26872">MTPHTPHPHTPAPTAGTGAADAPARAGLANDIRATLEDEVEKGVLTPGALLDERALADRFGVSRTPVREALQQLAARELVCMSPRQGATVARMSIARVRAMLEYVGELEALSARLAARRIDETVQAALDEGLRCCQAAADSGDAAGYAAANVVFHEAIYAGSRNDFLADHIRHARRRLQRYRTRDFISPAQIARSLHDHQQIARAIQAGDETQAGKAMLLHVPAGTTGFSEFLATVPRHFFDGDHGADIS</sequence>
<dbReference type="GO" id="GO:0003700">
    <property type="term" value="F:DNA-binding transcription factor activity"/>
    <property type="evidence" value="ECO:0007669"/>
    <property type="project" value="InterPro"/>
</dbReference>
<feature type="domain" description="HTH gntR-type" evidence="5">
    <location>
        <begin position="26"/>
        <end position="93"/>
    </location>
</feature>
<dbReference type="Proteomes" id="UP000295294">
    <property type="component" value="Chromosome 2"/>
</dbReference>
<proteinExistence type="predicted"/>
<dbReference type="Gene3D" id="1.20.120.530">
    <property type="entry name" value="GntR ligand-binding domain-like"/>
    <property type="match status" value="1"/>
</dbReference>
<dbReference type="InterPro" id="IPR036390">
    <property type="entry name" value="WH_DNA-bd_sf"/>
</dbReference>
<dbReference type="EMBL" id="CP038635">
    <property type="protein sequence ID" value="QBY53452.1"/>
    <property type="molecule type" value="Genomic_DNA"/>
</dbReference>
<evidence type="ECO:0000256" key="4">
    <source>
        <dbReference type="SAM" id="MobiDB-lite"/>
    </source>
</evidence>
<evidence type="ECO:0000313" key="6">
    <source>
        <dbReference type="EMBL" id="QBY53452.1"/>
    </source>
</evidence>
<dbReference type="InterPro" id="IPR008920">
    <property type="entry name" value="TF_FadR/GntR_C"/>
</dbReference>
<dbReference type="RefSeq" id="WP_135705427.1">
    <property type="nucleotide sequence ID" value="NZ_CP038635.1"/>
</dbReference>
<dbReference type="Gene3D" id="1.10.10.10">
    <property type="entry name" value="Winged helix-like DNA-binding domain superfamily/Winged helix DNA-binding domain"/>
    <property type="match status" value="1"/>
</dbReference>
<dbReference type="SUPFAM" id="SSF46785">
    <property type="entry name" value="Winged helix' DNA-binding domain"/>
    <property type="match status" value="1"/>
</dbReference>
<dbReference type="GO" id="GO:0003677">
    <property type="term" value="F:DNA binding"/>
    <property type="evidence" value="ECO:0007669"/>
    <property type="project" value="UniProtKB-KW"/>
</dbReference>
<name>A0A4V1BYY6_9BURK</name>